<proteinExistence type="predicted"/>
<dbReference type="Proteomes" id="UP001346869">
    <property type="component" value="Unassembled WGS sequence"/>
</dbReference>
<reference evidence="1 2" key="1">
    <citation type="journal article" date="2023" name="Genes (Basel)">
        <title>Chromosome-Level Genome Assembly and Circadian Gene Repertoire of the Patagonia Blennie Eleginops maclovinus-The Closest Ancestral Proxy of Antarctic Cryonotothenioids.</title>
        <authorList>
            <person name="Cheng C.C."/>
            <person name="Rivera-Colon A.G."/>
            <person name="Minhas B.F."/>
            <person name="Wilson L."/>
            <person name="Rayamajhi N."/>
            <person name="Vargas-Chacoff L."/>
            <person name="Catchen J.M."/>
        </authorList>
    </citation>
    <scope>NUCLEOTIDE SEQUENCE [LARGE SCALE GENOMIC DNA]</scope>
    <source>
        <strain evidence="1">JMC-PN-2008</strain>
    </source>
</reference>
<reference evidence="1 2" key="2">
    <citation type="journal article" date="2023" name="Mol. Biol. Evol.">
        <title>Genomics of Secondarily Temperate Adaptation in the Only Non-Antarctic Icefish.</title>
        <authorList>
            <person name="Rivera-Colon A.G."/>
            <person name="Rayamajhi N."/>
            <person name="Minhas B.F."/>
            <person name="Madrigal G."/>
            <person name="Bilyk K.T."/>
            <person name="Yoon V."/>
            <person name="Hune M."/>
            <person name="Gregory S."/>
            <person name="Cheng C.H.C."/>
            <person name="Catchen J.M."/>
        </authorList>
    </citation>
    <scope>NUCLEOTIDE SEQUENCE [LARGE SCALE GENOMIC DNA]</scope>
    <source>
        <strain evidence="1">JMC-PN-2008</strain>
    </source>
</reference>
<comment type="caution">
    <text evidence="1">The sequence shown here is derived from an EMBL/GenBank/DDBJ whole genome shotgun (WGS) entry which is preliminary data.</text>
</comment>
<name>A0AAN7XVK7_ELEMC</name>
<sequence length="78" mass="8704">MRPGWGDEKPLDCSRPLCIHPLELALELCVSMDGSKGPGYKLRETASVLVNQLEAQMAVWIAAKTNRREVQRTEQGHS</sequence>
<gene>
    <name evidence="1" type="ORF">PBY51_011596</name>
</gene>
<dbReference type="EMBL" id="JAUZQC010000008">
    <property type="protein sequence ID" value="KAK5867077.1"/>
    <property type="molecule type" value="Genomic_DNA"/>
</dbReference>
<organism evidence="1 2">
    <name type="scientific">Eleginops maclovinus</name>
    <name type="common">Patagonian blennie</name>
    <name type="synonym">Eleginus maclovinus</name>
    <dbReference type="NCBI Taxonomy" id="56733"/>
    <lineage>
        <taxon>Eukaryota</taxon>
        <taxon>Metazoa</taxon>
        <taxon>Chordata</taxon>
        <taxon>Craniata</taxon>
        <taxon>Vertebrata</taxon>
        <taxon>Euteleostomi</taxon>
        <taxon>Actinopterygii</taxon>
        <taxon>Neopterygii</taxon>
        <taxon>Teleostei</taxon>
        <taxon>Neoteleostei</taxon>
        <taxon>Acanthomorphata</taxon>
        <taxon>Eupercaria</taxon>
        <taxon>Perciformes</taxon>
        <taxon>Notothenioidei</taxon>
        <taxon>Eleginopidae</taxon>
        <taxon>Eleginops</taxon>
    </lineage>
</organism>
<evidence type="ECO:0000313" key="2">
    <source>
        <dbReference type="Proteomes" id="UP001346869"/>
    </source>
</evidence>
<keyword evidence="2" id="KW-1185">Reference proteome</keyword>
<accession>A0AAN7XVK7</accession>
<dbReference type="AlphaFoldDB" id="A0AAN7XVK7"/>
<protein>
    <submittedName>
        <fullName evidence="1">Uncharacterized protein</fullName>
    </submittedName>
</protein>
<evidence type="ECO:0000313" key="1">
    <source>
        <dbReference type="EMBL" id="KAK5867077.1"/>
    </source>
</evidence>